<sequence>MSALWLLLDNLEFELSTPRQIVMQRMRYLGVEVSSASYPSSDVDGDGDGDVTSLDLYFISAIGEDAVNGSGGGLAKKLIALLKRAHLDWSLNCNTPTPVVPVTIMKTPHASSESKAMQLLRNRKYMHILQLALRFLIKVAKLDPTLGEEMIRFCTTYSGTSDLMIISSCILEHVNQFHSKMDDDLAEEDFDALVDLQDLVYELKSLSSPSSSSLSLSASSQCMPFTDAELRSRLPLVYKLSSVHREKNADSEVKLIKQQYEHRKQTQQLARATCDYSCHQNAATATTTIYIDQVRKRQSAQVDVGFVMWPSAIVLSRWLITNPHVLVKTTGKKDEAEESGIEKSSSCTVLELGAGCGLVGITASHLLKEITQEEDEKEQQKRPPLVIITDVNDLVLENITRNIHLNDVASLATVSKLDFYAQTGCNYSGKWISSGGMNTGMRNAWQADATETVDEGNQFAQDPVDVILAADIICQPEDAIAASKTIYDALRPRGMAYVVCANAEHRYGVEIFAEECEERGLAVVTTDVAEMYDGELLKSDDMDTAAGYIDGMRLTFFEITKVKR</sequence>
<dbReference type="PANTHER" id="PTHR14614">
    <property type="entry name" value="HEPATOCELLULAR CARCINOMA-ASSOCIATED ANTIGEN"/>
    <property type="match status" value="1"/>
</dbReference>
<accession>A0ABD3N4V2</accession>
<protein>
    <recommendedName>
        <fullName evidence="3">Methyltransferase</fullName>
    </recommendedName>
</protein>
<dbReference type="Gene3D" id="3.40.50.150">
    <property type="entry name" value="Vaccinia Virus protein VP39"/>
    <property type="match status" value="1"/>
</dbReference>
<comment type="caution">
    <text evidence="1">The sequence shown here is derived from an EMBL/GenBank/DDBJ whole genome shotgun (WGS) entry which is preliminary data.</text>
</comment>
<dbReference type="InterPro" id="IPR019410">
    <property type="entry name" value="Methyltransf_16"/>
</dbReference>
<organism evidence="1 2">
    <name type="scientific">Discostella pseudostelligera</name>
    <dbReference type="NCBI Taxonomy" id="259834"/>
    <lineage>
        <taxon>Eukaryota</taxon>
        <taxon>Sar</taxon>
        <taxon>Stramenopiles</taxon>
        <taxon>Ochrophyta</taxon>
        <taxon>Bacillariophyta</taxon>
        <taxon>Coscinodiscophyceae</taxon>
        <taxon>Thalassiosirophycidae</taxon>
        <taxon>Stephanodiscales</taxon>
        <taxon>Stephanodiscaceae</taxon>
        <taxon>Discostella</taxon>
    </lineage>
</organism>
<dbReference type="SUPFAM" id="SSF53335">
    <property type="entry name" value="S-adenosyl-L-methionine-dependent methyltransferases"/>
    <property type="match status" value="1"/>
</dbReference>
<dbReference type="AlphaFoldDB" id="A0ABD3N4V2"/>
<dbReference type="InterPro" id="IPR029063">
    <property type="entry name" value="SAM-dependent_MTases_sf"/>
</dbReference>
<dbReference type="Proteomes" id="UP001530293">
    <property type="component" value="Unassembled WGS sequence"/>
</dbReference>
<evidence type="ECO:0000313" key="1">
    <source>
        <dbReference type="EMBL" id="KAL3769251.1"/>
    </source>
</evidence>
<keyword evidence="2" id="KW-1185">Reference proteome</keyword>
<name>A0ABD3N4V2_9STRA</name>
<dbReference type="PANTHER" id="PTHR14614:SF130">
    <property type="entry name" value="PROTEIN-LYSINE N-METHYLTRANSFERASE EEF2KMT"/>
    <property type="match status" value="1"/>
</dbReference>
<dbReference type="EMBL" id="JALLBG020000056">
    <property type="protein sequence ID" value="KAL3769251.1"/>
    <property type="molecule type" value="Genomic_DNA"/>
</dbReference>
<reference evidence="1 2" key="1">
    <citation type="submission" date="2024-10" db="EMBL/GenBank/DDBJ databases">
        <title>Updated reference genomes for cyclostephanoid diatoms.</title>
        <authorList>
            <person name="Roberts W.R."/>
            <person name="Alverson A.J."/>
        </authorList>
    </citation>
    <scope>NUCLEOTIDE SEQUENCE [LARGE SCALE GENOMIC DNA]</scope>
    <source>
        <strain evidence="1 2">AJA232-27</strain>
    </source>
</reference>
<proteinExistence type="predicted"/>
<evidence type="ECO:0000313" key="2">
    <source>
        <dbReference type="Proteomes" id="UP001530293"/>
    </source>
</evidence>
<dbReference type="Pfam" id="PF10294">
    <property type="entry name" value="Methyltransf_16"/>
    <property type="match status" value="1"/>
</dbReference>
<gene>
    <name evidence="1" type="ORF">ACHAWU_007005</name>
</gene>
<evidence type="ECO:0008006" key="3">
    <source>
        <dbReference type="Google" id="ProtNLM"/>
    </source>
</evidence>